<evidence type="ECO:0000313" key="3">
    <source>
        <dbReference type="Proteomes" id="UP000663844"/>
    </source>
</evidence>
<feature type="domain" description="F-box" evidence="1">
    <location>
        <begin position="6"/>
        <end position="51"/>
    </location>
</feature>
<dbReference type="InterPro" id="IPR001810">
    <property type="entry name" value="F-box_dom"/>
</dbReference>
<dbReference type="PROSITE" id="PS50181">
    <property type="entry name" value="FBOX"/>
    <property type="match status" value="1"/>
</dbReference>
<name>A0A820ECB8_9BILA</name>
<dbReference type="InterPro" id="IPR036047">
    <property type="entry name" value="F-box-like_dom_sf"/>
</dbReference>
<comment type="caution">
    <text evidence="2">The sequence shown here is derived from an EMBL/GenBank/DDBJ whole genome shotgun (WGS) entry which is preliminary data.</text>
</comment>
<reference evidence="2" key="1">
    <citation type="submission" date="2021-02" db="EMBL/GenBank/DDBJ databases">
        <authorList>
            <person name="Nowell W R."/>
        </authorList>
    </citation>
    <scope>NUCLEOTIDE SEQUENCE</scope>
</reference>
<sequence length="51" mass="6084">MSKMSIYSLVTLPIELVYRILDNLEQSTIVFSMRNVCTRLNSTIDTYYRYQ</sequence>
<dbReference type="EMBL" id="CAJOAZ010012028">
    <property type="protein sequence ID" value="CAF4246179.1"/>
    <property type="molecule type" value="Genomic_DNA"/>
</dbReference>
<feature type="non-terminal residue" evidence="2">
    <location>
        <position position="51"/>
    </location>
</feature>
<dbReference type="Pfam" id="PF00646">
    <property type="entry name" value="F-box"/>
    <property type="match status" value="1"/>
</dbReference>
<evidence type="ECO:0000313" key="2">
    <source>
        <dbReference type="EMBL" id="CAF4246179.1"/>
    </source>
</evidence>
<dbReference type="Proteomes" id="UP000663844">
    <property type="component" value="Unassembled WGS sequence"/>
</dbReference>
<protein>
    <recommendedName>
        <fullName evidence="1">F-box domain-containing protein</fullName>
    </recommendedName>
</protein>
<dbReference type="SUPFAM" id="SSF81383">
    <property type="entry name" value="F-box domain"/>
    <property type="match status" value="1"/>
</dbReference>
<evidence type="ECO:0000259" key="1">
    <source>
        <dbReference type="PROSITE" id="PS50181"/>
    </source>
</evidence>
<accession>A0A820ECB8</accession>
<gene>
    <name evidence="2" type="ORF">OXD698_LOCUS43178</name>
</gene>
<organism evidence="2 3">
    <name type="scientific">Adineta steineri</name>
    <dbReference type="NCBI Taxonomy" id="433720"/>
    <lineage>
        <taxon>Eukaryota</taxon>
        <taxon>Metazoa</taxon>
        <taxon>Spiralia</taxon>
        <taxon>Gnathifera</taxon>
        <taxon>Rotifera</taxon>
        <taxon>Eurotatoria</taxon>
        <taxon>Bdelloidea</taxon>
        <taxon>Adinetida</taxon>
        <taxon>Adinetidae</taxon>
        <taxon>Adineta</taxon>
    </lineage>
</organism>
<dbReference type="AlphaFoldDB" id="A0A820ECB8"/>
<proteinExistence type="predicted"/>